<evidence type="ECO:0000256" key="3">
    <source>
        <dbReference type="ARBA" id="ARBA00022840"/>
    </source>
</evidence>
<keyword evidence="3" id="KW-0067">ATP-binding</keyword>
<dbReference type="STRING" id="135208.A0A4Y9ZXG5"/>
<dbReference type="InterPro" id="IPR020568">
    <property type="entry name" value="Ribosomal_Su5_D2-typ_SF"/>
</dbReference>
<dbReference type="GO" id="GO:0005524">
    <property type="term" value="F:ATP binding"/>
    <property type="evidence" value="ECO:0007669"/>
    <property type="project" value="UniProtKB-KW"/>
</dbReference>
<dbReference type="PANTHER" id="PTHR43527">
    <property type="entry name" value="4-DIPHOSPHOCYTIDYL-2-C-METHYL-D-ERYTHRITOL KINASE, CHLOROPLASTIC"/>
    <property type="match status" value="1"/>
</dbReference>
<evidence type="ECO:0000256" key="1">
    <source>
        <dbReference type="ARBA" id="ARBA00022741"/>
    </source>
</evidence>
<keyword evidence="5" id="KW-1185">Reference proteome</keyword>
<organism evidence="4 5">
    <name type="scientific">Hericium alpestre</name>
    <dbReference type="NCBI Taxonomy" id="135208"/>
    <lineage>
        <taxon>Eukaryota</taxon>
        <taxon>Fungi</taxon>
        <taxon>Dikarya</taxon>
        <taxon>Basidiomycota</taxon>
        <taxon>Agaricomycotina</taxon>
        <taxon>Agaricomycetes</taxon>
        <taxon>Russulales</taxon>
        <taxon>Hericiaceae</taxon>
        <taxon>Hericium</taxon>
    </lineage>
</organism>
<dbReference type="AlphaFoldDB" id="A0A4Y9ZXG5"/>
<dbReference type="InterPro" id="IPR014721">
    <property type="entry name" value="Ribsml_uS5_D2-typ_fold_subgr"/>
</dbReference>
<dbReference type="SUPFAM" id="SSF54211">
    <property type="entry name" value="Ribosomal protein S5 domain 2-like"/>
    <property type="match status" value="1"/>
</dbReference>
<proteinExistence type="predicted"/>
<evidence type="ECO:0000313" key="5">
    <source>
        <dbReference type="Proteomes" id="UP000298061"/>
    </source>
</evidence>
<dbReference type="PANTHER" id="PTHR43527:SF2">
    <property type="entry name" value="4-DIPHOSPHOCYTIDYL-2-C-METHYL-D-ERYTHRITOL KINASE, CHLOROPLASTIC"/>
    <property type="match status" value="1"/>
</dbReference>
<keyword evidence="2" id="KW-0418">Kinase</keyword>
<dbReference type="Gene3D" id="3.30.230.10">
    <property type="match status" value="1"/>
</dbReference>
<gene>
    <name evidence="4" type="ORF">EWM64_g5812</name>
</gene>
<sequence length="115" mass="12691">MPVPDTAIDSSSEDLVVYAPSKLNLFLHVIGRRQDGYHILQTAFQLLEYHDELHFSPRPDDRITLRCIRACPPALIDDAALEALNSPDNLICKAARSMQAQFAIPRGPTSSCTSA</sequence>
<dbReference type="EMBL" id="SFCI01000730">
    <property type="protein sequence ID" value="TFY78199.1"/>
    <property type="molecule type" value="Genomic_DNA"/>
</dbReference>
<reference evidence="4 5" key="1">
    <citation type="submission" date="2019-02" db="EMBL/GenBank/DDBJ databases">
        <title>Genome sequencing of the rare red list fungi Hericium alpestre (H. flagellum).</title>
        <authorList>
            <person name="Buettner E."/>
            <person name="Kellner H."/>
        </authorList>
    </citation>
    <scope>NUCLEOTIDE SEQUENCE [LARGE SCALE GENOMIC DNA]</scope>
    <source>
        <strain evidence="4 5">DSM 108284</strain>
    </source>
</reference>
<comment type="caution">
    <text evidence="4">The sequence shown here is derived from an EMBL/GenBank/DDBJ whole genome shotgun (WGS) entry which is preliminary data.</text>
</comment>
<name>A0A4Y9ZXG5_9AGAM</name>
<keyword evidence="1" id="KW-0547">Nucleotide-binding</keyword>
<protein>
    <submittedName>
        <fullName evidence="4">Uncharacterized protein</fullName>
    </submittedName>
</protein>
<dbReference type="GO" id="GO:0050515">
    <property type="term" value="F:4-(cytidine 5'-diphospho)-2-C-methyl-D-erythritol kinase activity"/>
    <property type="evidence" value="ECO:0007669"/>
    <property type="project" value="TreeGrafter"/>
</dbReference>
<keyword evidence="2" id="KW-0808">Transferase</keyword>
<evidence type="ECO:0000313" key="4">
    <source>
        <dbReference type="EMBL" id="TFY78199.1"/>
    </source>
</evidence>
<evidence type="ECO:0000256" key="2">
    <source>
        <dbReference type="ARBA" id="ARBA00022777"/>
    </source>
</evidence>
<dbReference type="OrthoDB" id="3191556at2759"/>
<feature type="non-terminal residue" evidence="4">
    <location>
        <position position="115"/>
    </location>
</feature>
<dbReference type="Proteomes" id="UP000298061">
    <property type="component" value="Unassembled WGS sequence"/>
</dbReference>
<accession>A0A4Y9ZXG5</accession>